<evidence type="ECO:0000259" key="7">
    <source>
        <dbReference type="Pfam" id="PF00728"/>
    </source>
</evidence>
<feature type="transmembrane region" description="Helical" evidence="6">
    <location>
        <begin position="41"/>
        <end position="59"/>
    </location>
</feature>
<dbReference type="CDD" id="cd06565">
    <property type="entry name" value="GH20_GcnA-like"/>
    <property type="match status" value="1"/>
</dbReference>
<keyword evidence="9" id="KW-1185">Reference proteome</keyword>
<dbReference type="SUPFAM" id="SSF51445">
    <property type="entry name" value="(Trans)glycosidases"/>
    <property type="match status" value="1"/>
</dbReference>
<evidence type="ECO:0000313" key="8">
    <source>
        <dbReference type="Ensembl" id="ENSPNAP00000019114.1"/>
    </source>
</evidence>
<dbReference type="PANTHER" id="PTHR21040">
    <property type="entry name" value="BCDNA.GH04120"/>
    <property type="match status" value="1"/>
</dbReference>
<dbReference type="Proteomes" id="UP001501920">
    <property type="component" value="Chromosome 14"/>
</dbReference>
<evidence type="ECO:0000256" key="1">
    <source>
        <dbReference type="ARBA" id="ARBA00001231"/>
    </source>
</evidence>
<accession>A0A3B4D838</accession>
<sequence>MVKAMLSLPCLFVESRGSESKHKQSTQQYQAARDRAMNSFKLLKLIVLFLVTLVIMKFFSSSNKGRVKINSKIMDMDTNIFWWNNYTPEPENLDAPKEPPKAEKNLEKKIIKKEPEPNPEEPHNLDSPVEPKEAKKKPVIENVKKEPEPNIEEEIEIIEVPVKPSTGPLRLVHLDLKGAAPKVSYLKQIFPLFSSLGAHGILIEYEDMFPYEGELEILKSPFAYSVEDIEEIKTLANLNKLELIPLMQVFGHLEFVLKHEKYAHLREVPKYPNSLNALAPDSLPLLKNMLKQILKRHPEARFFHIGADEVYELGESEDSKRWLEKNNGDVGALYLSHVSNVCHLVTEMRPGMKMIFWDDMIRKISVPTLQTSDVPKLAFPMIWNYNPQIDMQSLAKLLEKYRDAGFLGVWFASSFKGTSGVDQRWTPLKHHLDNHLSWLKVMDSMDQYPSLTFQGIAITGWQRYEHFTRLCELLPVAIPSLAVCLQTLKYGSFNEEAVKAVHHILGCNIKLDPNICEGSGSFVGAEIYHKVRKIHTELQSSIDSMMTDHFLRGSLSNYLRKYNFANPRNLRQFKTKLRKLQDDWESMLETFRKEMEAIFYPDTVEEWMEDNVNEQMTKLRSMVQDTERIYDLDGRKKSLNT</sequence>
<dbReference type="Pfam" id="PF00728">
    <property type="entry name" value="Glyco_hydro_20"/>
    <property type="match status" value="1"/>
</dbReference>
<dbReference type="InterPro" id="IPR015883">
    <property type="entry name" value="Glyco_hydro_20_cat"/>
</dbReference>
<dbReference type="AlphaFoldDB" id="A0A3B4D838"/>
<reference evidence="8" key="2">
    <citation type="submission" date="2025-08" db="UniProtKB">
        <authorList>
            <consortium name="Ensembl"/>
        </authorList>
    </citation>
    <scope>IDENTIFICATION</scope>
</reference>
<dbReference type="Gene3D" id="3.20.20.80">
    <property type="entry name" value="Glycosidases"/>
    <property type="match status" value="1"/>
</dbReference>
<keyword evidence="6" id="KW-1133">Transmembrane helix</keyword>
<comment type="similarity">
    <text evidence="2">Belongs to the glycosyl hydrolase 20 family.</text>
</comment>
<dbReference type="GeneTree" id="ENSGT00390000014852"/>
<dbReference type="GO" id="GO:0004563">
    <property type="term" value="F:beta-N-acetylhexosaminidase activity"/>
    <property type="evidence" value="ECO:0007669"/>
    <property type="project" value="UniProtKB-EC"/>
</dbReference>
<feature type="domain" description="Glycoside hydrolase family 20 catalytic" evidence="7">
    <location>
        <begin position="223"/>
        <end position="385"/>
    </location>
</feature>
<dbReference type="PANTHER" id="PTHR21040:SF5">
    <property type="entry name" value="BETA-N-ACETYLHEXOSAMINIDASE"/>
    <property type="match status" value="1"/>
</dbReference>
<evidence type="ECO:0000256" key="6">
    <source>
        <dbReference type="SAM" id="Phobius"/>
    </source>
</evidence>
<feature type="region of interest" description="Disordered" evidence="5">
    <location>
        <begin position="111"/>
        <end position="138"/>
    </location>
</feature>
<dbReference type="STRING" id="42514.ENSPNAP00000019114"/>
<evidence type="ECO:0000313" key="9">
    <source>
        <dbReference type="Proteomes" id="UP001501920"/>
    </source>
</evidence>
<dbReference type="EC" id="3.2.1.52" evidence="3"/>
<evidence type="ECO:0000256" key="5">
    <source>
        <dbReference type="SAM" id="MobiDB-lite"/>
    </source>
</evidence>
<reference evidence="8 9" key="1">
    <citation type="submission" date="2020-10" db="EMBL/GenBank/DDBJ databases">
        <title>Pygocentrus nattereri (red-bellied piranha) genome, fPygNat1, primary haplotype.</title>
        <authorList>
            <person name="Myers G."/>
            <person name="Meyer A."/>
            <person name="Karagic N."/>
            <person name="Pippel M."/>
            <person name="Winkler S."/>
            <person name="Tracey A."/>
            <person name="Wood J."/>
            <person name="Formenti G."/>
            <person name="Howe K."/>
            <person name="Fedrigo O."/>
            <person name="Jarvis E.D."/>
        </authorList>
    </citation>
    <scope>NUCLEOTIDE SEQUENCE [LARGE SCALE GENOMIC DNA]</scope>
</reference>
<dbReference type="InterPro" id="IPR017853">
    <property type="entry name" value="GH"/>
</dbReference>
<reference evidence="8" key="3">
    <citation type="submission" date="2025-09" db="UniProtKB">
        <authorList>
            <consortium name="Ensembl"/>
        </authorList>
    </citation>
    <scope>IDENTIFICATION</scope>
</reference>
<dbReference type="Ensembl" id="ENSPNAT00000028731.2">
    <property type="protein sequence ID" value="ENSPNAP00000019114.1"/>
    <property type="gene ID" value="ENSPNAG00000003942.2"/>
</dbReference>
<name>A0A3B4D838_PYGNA</name>
<keyword evidence="6" id="KW-0472">Membrane</keyword>
<protein>
    <recommendedName>
        <fullName evidence="3">beta-N-acetylhexosaminidase</fullName>
        <ecNumber evidence="3">3.2.1.52</ecNumber>
    </recommendedName>
</protein>
<evidence type="ECO:0000256" key="2">
    <source>
        <dbReference type="ARBA" id="ARBA00006285"/>
    </source>
</evidence>
<evidence type="ECO:0000256" key="3">
    <source>
        <dbReference type="ARBA" id="ARBA00012663"/>
    </source>
</evidence>
<organism evidence="8 9">
    <name type="scientific">Pygocentrus nattereri</name>
    <name type="common">Red-bellied piranha</name>
    <dbReference type="NCBI Taxonomy" id="42514"/>
    <lineage>
        <taxon>Eukaryota</taxon>
        <taxon>Metazoa</taxon>
        <taxon>Chordata</taxon>
        <taxon>Craniata</taxon>
        <taxon>Vertebrata</taxon>
        <taxon>Euteleostomi</taxon>
        <taxon>Actinopterygii</taxon>
        <taxon>Neopterygii</taxon>
        <taxon>Teleostei</taxon>
        <taxon>Ostariophysi</taxon>
        <taxon>Characiformes</taxon>
        <taxon>Characoidei</taxon>
        <taxon>Pygocentrus</taxon>
    </lineage>
</organism>
<keyword evidence="6" id="KW-0812">Transmembrane</keyword>
<proteinExistence type="inferred from homology"/>
<comment type="catalytic activity">
    <reaction evidence="1">
        <text>Hydrolysis of terminal non-reducing N-acetyl-D-hexosamine residues in N-acetyl-beta-D-hexosaminides.</text>
        <dbReference type="EC" id="3.2.1.52"/>
    </reaction>
</comment>
<keyword evidence="4" id="KW-0378">Hydrolase</keyword>
<dbReference type="InterPro" id="IPR038901">
    <property type="entry name" value="HEXDC-like"/>
</dbReference>
<dbReference type="GO" id="GO:0005975">
    <property type="term" value="P:carbohydrate metabolic process"/>
    <property type="evidence" value="ECO:0007669"/>
    <property type="project" value="InterPro"/>
</dbReference>
<evidence type="ECO:0000256" key="4">
    <source>
        <dbReference type="ARBA" id="ARBA00022801"/>
    </source>
</evidence>